<keyword evidence="3" id="KW-0288">FMN</keyword>
<keyword evidence="2" id="KW-0285">Flavoprotein</keyword>
<dbReference type="Gene3D" id="3.20.20.70">
    <property type="entry name" value="Aldolase class I"/>
    <property type="match status" value="1"/>
</dbReference>
<sequence>MSTENLTNLSPSVAQTEFDFLHHGSHSACLHDQEIPEFDLFSPLKIRDLILPNRVAMSPMCQYSAENGMANDWHFVHLGSRAVGGAGLIMVEATSVTDVGRITPGDLGLWDDTQIEPLTRIVRFVRQQGAVVGIQLAHAGRKASCNVPWLGGAPLTPEQGAWNTIAPSSIGFDKNHPVPTSLDERGIEEVLNAFVQSAKRAVKAGFQLIEIHAAHGYLLHSFLSPISNQRTDIYGGSLENRMRLLLEVTRRIRDILPQDMPLFVRISATDWVEGGWDIEQSVILSGELKELGVDLIDVSTGGLVPHAKIPVEKGYQVPFAAKIKQEAQINTGAVGLITDAEYANQIITRGCADLVLIGRELLRDPYWSIHAQYSLDETPKWPTAYGYAVKRKKHK</sequence>
<keyword evidence="8" id="KW-1185">Reference proteome</keyword>
<evidence type="ECO:0000313" key="8">
    <source>
        <dbReference type="Proteomes" id="UP000667802"/>
    </source>
</evidence>
<dbReference type="GO" id="GO:0050661">
    <property type="term" value="F:NADP binding"/>
    <property type="evidence" value="ECO:0007669"/>
    <property type="project" value="InterPro"/>
</dbReference>
<dbReference type="PANTHER" id="PTHR43303:SF4">
    <property type="entry name" value="NADPH DEHYDROGENASE C23G7.10C-RELATED"/>
    <property type="match status" value="1"/>
</dbReference>
<dbReference type="Pfam" id="PF00724">
    <property type="entry name" value="Oxidored_FMN"/>
    <property type="match status" value="1"/>
</dbReference>
<dbReference type="SUPFAM" id="SSF51395">
    <property type="entry name" value="FMN-linked oxidoreductases"/>
    <property type="match status" value="1"/>
</dbReference>
<comment type="cofactor">
    <cofactor evidence="1">
        <name>FMN</name>
        <dbReference type="ChEBI" id="CHEBI:58210"/>
    </cofactor>
</comment>
<dbReference type="AlphaFoldDB" id="A0AAP5M9Q7"/>
<feature type="domain" description="NADH:flavin oxidoreductase/NADH oxidase N-terminal" evidence="6">
    <location>
        <begin position="39"/>
        <end position="375"/>
    </location>
</feature>
<evidence type="ECO:0000256" key="5">
    <source>
        <dbReference type="ARBA" id="ARBA00023002"/>
    </source>
</evidence>
<keyword evidence="5" id="KW-0560">Oxidoreductase</keyword>
<dbReference type="InterPro" id="IPR013785">
    <property type="entry name" value="Aldolase_TIM"/>
</dbReference>
<dbReference type="GO" id="GO:0003959">
    <property type="term" value="F:NADPH dehydrogenase activity"/>
    <property type="evidence" value="ECO:0007669"/>
    <property type="project" value="InterPro"/>
</dbReference>
<keyword evidence="4" id="KW-0521">NADP</keyword>
<protein>
    <submittedName>
        <fullName evidence="7">NADH:flavin oxidoreductase/NADH oxidase</fullName>
    </submittedName>
</protein>
<dbReference type="PANTHER" id="PTHR43303">
    <property type="entry name" value="NADPH DEHYDROGENASE C23G7.10C-RELATED"/>
    <property type="match status" value="1"/>
</dbReference>
<dbReference type="InterPro" id="IPR044152">
    <property type="entry name" value="YqjM-like"/>
</dbReference>
<organism evidence="7 8">
    <name type="scientific">Aetokthonos hydrillicola Thurmond2011</name>
    <dbReference type="NCBI Taxonomy" id="2712845"/>
    <lineage>
        <taxon>Bacteria</taxon>
        <taxon>Bacillati</taxon>
        <taxon>Cyanobacteriota</taxon>
        <taxon>Cyanophyceae</taxon>
        <taxon>Nostocales</taxon>
        <taxon>Hapalosiphonaceae</taxon>
        <taxon>Aetokthonos</taxon>
    </lineage>
</organism>
<proteinExistence type="predicted"/>
<gene>
    <name evidence="7" type="ORF">G7B40_023300</name>
</gene>
<evidence type="ECO:0000256" key="3">
    <source>
        <dbReference type="ARBA" id="ARBA00022643"/>
    </source>
</evidence>
<evidence type="ECO:0000313" key="7">
    <source>
        <dbReference type="EMBL" id="MDR9897470.1"/>
    </source>
</evidence>
<accession>A0AAP5M9Q7</accession>
<dbReference type="Proteomes" id="UP000667802">
    <property type="component" value="Unassembled WGS sequence"/>
</dbReference>
<reference evidence="8" key="1">
    <citation type="journal article" date="2021" name="Science">
        <title>Hunting the eagle killer: A cyanobacterial neurotoxin causes vacuolar myelinopathy.</title>
        <authorList>
            <person name="Breinlinger S."/>
            <person name="Phillips T.J."/>
            <person name="Haram B.N."/>
            <person name="Mares J."/>
            <person name="Martinez Yerena J.A."/>
            <person name="Hrouzek P."/>
            <person name="Sobotka R."/>
            <person name="Henderson W.M."/>
            <person name="Schmieder P."/>
            <person name="Williams S.M."/>
            <person name="Lauderdale J.D."/>
            <person name="Wilde H.D."/>
            <person name="Gerrin W."/>
            <person name="Kust A."/>
            <person name="Washington J.W."/>
            <person name="Wagner C."/>
            <person name="Geier B."/>
            <person name="Liebeke M."/>
            <person name="Enke H."/>
            <person name="Niedermeyer T.H.J."/>
            <person name="Wilde S.B."/>
        </authorList>
    </citation>
    <scope>NUCLEOTIDE SEQUENCE [LARGE SCALE GENOMIC DNA]</scope>
    <source>
        <strain evidence="8">Thurmond2011</strain>
    </source>
</reference>
<comment type="caution">
    <text evidence="7">The sequence shown here is derived from an EMBL/GenBank/DDBJ whole genome shotgun (WGS) entry which is preliminary data.</text>
</comment>
<evidence type="ECO:0000256" key="1">
    <source>
        <dbReference type="ARBA" id="ARBA00001917"/>
    </source>
</evidence>
<evidence type="ECO:0000259" key="6">
    <source>
        <dbReference type="Pfam" id="PF00724"/>
    </source>
</evidence>
<dbReference type="EMBL" id="JAALHA020000012">
    <property type="protein sequence ID" value="MDR9897470.1"/>
    <property type="molecule type" value="Genomic_DNA"/>
</dbReference>
<evidence type="ECO:0000256" key="2">
    <source>
        <dbReference type="ARBA" id="ARBA00022630"/>
    </source>
</evidence>
<name>A0AAP5M9Q7_9CYAN</name>
<dbReference type="InterPro" id="IPR001155">
    <property type="entry name" value="OxRdtase_FMN_N"/>
</dbReference>
<dbReference type="CDD" id="cd02932">
    <property type="entry name" value="OYE_YqiM_FMN"/>
    <property type="match status" value="1"/>
</dbReference>
<evidence type="ECO:0000256" key="4">
    <source>
        <dbReference type="ARBA" id="ARBA00022857"/>
    </source>
</evidence>
<dbReference type="GO" id="GO:0010181">
    <property type="term" value="F:FMN binding"/>
    <property type="evidence" value="ECO:0007669"/>
    <property type="project" value="InterPro"/>
</dbReference>
<dbReference type="RefSeq" id="WP_208339198.1">
    <property type="nucleotide sequence ID" value="NZ_CAWQFN010000498.1"/>
</dbReference>